<accession>A0ABQ3Q2R2</accession>
<comment type="caution">
    <text evidence="2">The sequence shown here is derived from an EMBL/GenBank/DDBJ whole genome shotgun (WGS) entry which is preliminary data.</text>
</comment>
<evidence type="ECO:0000256" key="1">
    <source>
        <dbReference type="SAM" id="MobiDB-lite"/>
    </source>
</evidence>
<sequence>MARRPPHPLTCGSSRMTTFTRSTAFLYRLDWQPLRLGWSLSYDGQEWAFISAYLPGRPQMTEHLARQWADSLLGCPQPWRPDGTAVPAHPAPAGDLSHPGASTEARP</sequence>
<feature type="region of interest" description="Disordered" evidence="1">
    <location>
        <begin position="79"/>
        <end position="107"/>
    </location>
</feature>
<organism evidence="2 3">
    <name type="scientific">Streptomyces daghestanicus</name>
    <dbReference type="NCBI Taxonomy" id="66885"/>
    <lineage>
        <taxon>Bacteria</taxon>
        <taxon>Bacillati</taxon>
        <taxon>Actinomycetota</taxon>
        <taxon>Actinomycetes</taxon>
        <taxon>Kitasatosporales</taxon>
        <taxon>Streptomycetaceae</taxon>
        <taxon>Streptomyces</taxon>
    </lineage>
</organism>
<evidence type="ECO:0000313" key="2">
    <source>
        <dbReference type="EMBL" id="GHI31578.1"/>
    </source>
</evidence>
<proteinExistence type="predicted"/>
<keyword evidence="3" id="KW-1185">Reference proteome</keyword>
<evidence type="ECO:0008006" key="4">
    <source>
        <dbReference type="Google" id="ProtNLM"/>
    </source>
</evidence>
<evidence type="ECO:0000313" key="3">
    <source>
        <dbReference type="Proteomes" id="UP001052655"/>
    </source>
</evidence>
<dbReference type="Proteomes" id="UP001052655">
    <property type="component" value="Unassembled WGS sequence"/>
</dbReference>
<dbReference type="EMBL" id="BNDX01000008">
    <property type="protein sequence ID" value="GHI31578.1"/>
    <property type="molecule type" value="Genomic_DNA"/>
</dbReference>
<gene>
    <name evidence="2" type="ORF">Sdagh_33080</name>
</gene>
<reference evidence="2" key="1">
    <citation type="submission" date="2024-05" db="EMBL/GenBank/DDBJ databases">
        <title>Whole genome shotgun sequence of Streptomyces daghestanicus NBRC 12762.</title>
        <authorList>
            <person name="Komaki H."/>
            <person name="Tamura T."/>
        </authorList>
    </citation>
    <scope>NUCLEOTIDE SEQUENCE</scope>
    <source>
        <strain evidence="2">NBRC 12762</strain>
    </source>
</reference>
<protein>
    <recommendedName>
        <fullName evidence="4">DUF317 domain-containing protein</fullName>
    </recommendedName>
</protein>
<name>A0ABQ3Q2R2_9ACTN</name>